<keyword evidence="3" id="KW-1185">Reference proteome</keyword>
<dbReference type="GO" id="GO:0000166">
    <property type="term" value="F:nucleotide binding"/>
    <property type="evidence" value="ECO:0007669"/>
    <property type="project" value="InterPro"/>
</dbReference>
<sequence length="174" mass="19534">MAAIKNLAGMDVLCGNKTGILTLNKLTVDKSLIEVYPRNVGKDALVLLVARASRVENQDPIDASVVNMLDDPKEARARIKGEALRHSSQSLHHQEQDFIEEEIPKATRILQPLTETWTIPLLRLQNLEAKQPWKKKSNENEQGKYLIRMKRVDAGTLDRRSLSTGITNGDSGRR</sequence>
<reference evidence="2" key="1">
    <citation type="submission" date="2023-05" db="EMBL/GenBank/DDBJ databases">
        <title>Nepenthes gracilis genome sequencing.</title>
        <authorList>
            <person name="Fukushima K."/>
        </authorList>
    </citation>
    <scope>NUCLEOTIDE SEQUENCE</scope>
    <source>
        <strain evidence="2">SING2019-196</strain>
    </source>
</reference>
<dbReference type="Gene3D" id="3.40.1110.10">
    <property type="entry name" value="Calcium-transporting ATPase, cytoplasmic domain N"/>
    <property type="match status" value="1"/>
</dbReference>
<organism evidence="2 3">
    <name type="scientific">Nepenthes gracilis</name>
    <name type="common">Slender pitcher plant</name>
    <dbReference type="NCBI Taxonomy" id="150966"/>
    <lineage>
        <taxon>Eukaryota</taxon>
        <taxon>Viridiplantae</taxon>
        <taxon>Streptophyta</taxon>
        <taxon>Embryophyta</taxon>
        <taxon>Tracheophyta</taxon>
        <taxon>Spermatophyta</taxon>
        <taxon>Magnoliopsida</taxon>
        <taxon>eudicotyledons</taxon>
        <taxon>Gunneridae</taxon>
        <taxon>Pentapetalae</taxon>
        <taxon>Caryophyllales</taxon>
        <taxon>Nepenthaceae</taxon>
        <taxon>Nepenthes</taxon>
    </lineage>
</organism>
<gene>
    <name evidence="2" type="ORF">Nepgr_007549</name>
</gene>
<name>A0AAD3S7G7_NEPGR</name>
<keyword evidence="1" id="KW-0460">Magnesium</keyword>
<dbReference type="InterPro" id="IPR023214">
    <property type="entry name" value="HAD_sf"/>
</dbReference>
<dbReference type="Gene3D" id="1.20.1110.10">
    <property type="entry name" value="Calcium-transporting ATPase, transmembrane domain"/>
    <property type="match status" value="1"/>
</dbReference>
<evidence type="ECO:0000313" key="3">
    <source>
        <dbReference type="Proteomes" id="UP001279734"/>
    </source>
</evidence>
<protein>
    <submittedName>
        <fullName evidence="2">Uncharacterized protein</fullName>
    </submittedName>
</protein>
<evidence type="ECO:0000313" key="2">
    <source>
        <dbReference type="EMBL" id="GMH05709.1"/>
    </source>
</evidence>
<accession>A0AAD3S7G7</accession>
<dbReference type="Gene3D" id="3.40.50.1000">
    <property type="entry name" value="HAD superfamily/HAD-like"/>
    <property type="match status" value="1"/>
</dbReference>
<evidence type="ECO:0000256" key="1">
    <source>
        <dbReference type="ARBA" id="ARBA00022842"/>
    </source>
</evidence>
<dbReference type="PANTHER" id="PTHR42861">
    <property type="entry name" value="CALCIUM-TRANSPORTING ATPASE"/>
    <property type="match status" value="1"/>
</dbReference>
<comment type="caution">
    <text evidence="2">The sequence shown here is derived from an EMBL/GenBank/DDBJ whole genome shotgun (WGS) entry which is preliminary data.</text>
</comment>
<dbReference type="AlphaFoldDB" id="A0AAD3S7G7"/>
<dbReference type="InterPro" id="IPR023299">
    <property type="entry name" value="ATPase_P-typ_cyto_dom_N"/>
</dbReference>
<dbReference type="EMBL" id="BSYO01000006">
    <property type="protein sequence ID" value="GMH05709.1"/>
    <property type="molecule type" value="Genomic_DNA"/>
</dbReference>
<proteinExistence type="predicted"/>
<dbReference type="Proteomes" id="UP001279734">
    <property type="component" value="Unassembled WGS sequence"/>
</dbReference>